<gene>
    <name evidence="11" type="ORF">AB1Y20_009152</name>
</gene>
<dbReference type="PANTHER" id="PTHR11384">
    <property type="entry name" value="ATP-BINDING CASSETTE, SUB-FAMILY D MEMBER"/>
    <property type="match status" value="1"/>
</dbReference>
<keyword evidence="3 8" id="KW-0812">Transmembrane</keyword>
<evidence type="ECO:0000313" key="11">
    <source>
        <dbReference type="EMBL" id="KAL1527767.1"/>
    </source>
</evidence>
<dbReference type="GO" id="GO:0140359">
    <property type="term" value="F:ABC-type transporter activity"/>
    <property type="evidence" value="ECO:0007669"/>
    <property type="project" value="InterPro"/>
</dbReference>
<dbReference type="CDD" id="cd03223">
    <property type="entry name" value="ABCD_peroxisomal_ALDP"/>
    <property type="match status" value="1"/>
</dbReference>
<dbReference type="InterPro" id="IPR036640">
    <property type="entry name" value="ABC1_TM_sf"/>
</dbReference>
<keyword evidence="12" id="KW-1185">Reference proteome</keyword>
<sequence length="652" mass="72379">MAERPAACRLTRTEGQVRLEENATLIEDTHARGEVALRPADEHSRALDLEPREGALSLFLLLAQPYFCMAHPLRRQVLLHTALLIGLCGTNTGLFVFISYAQRDFSTAMSAKDVPNFYAACWKFVGIVSVAAPLFAFYEYFASSYALRWRNWLSTRLLASYFSCSTFYHLSSAGIDNPDQRMTEDVKLFVSKSVDFTLLLCSKVLNMLAFCSVLWSISPTLVAVLLCYSIFGTLAAAKLFGASLKKLAFENLRREANLRFALVRVREHAESIAFYRGGARESAVVSHRLALVIDAASALIRKQFQLTTFQNIYEYATVLVPAVVIAPRYFRGEVEFGVISQASMAFGLIRSATSIILSEYAALSQFTAVSQRLHVIQTAMLRSSKEHARPARSLAASGDRSDKAWQLIQAPRSPVVLRVGPIDIRPPDVLHDEQSRLVSRLQLSMCRGERLLIVGPSGVGKSSVLRVLAGLWPSCQPARAHVEAATLSEMTSAVEAPLQLSADTFFLPQTPYMLLGTLREQIGYPHLVDELSTDAAVQALLDVELPNLCRWLTGEYADVETDWSRMLSTGEQQRLALARLLVHRPMLAFLDEASSALDENNERRIYELLTQSVDSFVSVGHRPSLLQYHTHVLELKGSGAWRLVGAADYTPP</sequence>
<dbReference type="InterPro" id="IPR011527">
    <property type="entry name" value="ABC1_TM_dom"/>
</dbReference>
<dbReference type="SUPFAM" id="SSF52540">
    <property type="entry name" value="P-loop containing nucleoside triphosphate hydrolases"/>
    <property type="match status" value="1"/>
</dbReference>
<dbReference type="AlphaFoldDB" id="A0AB34K315"/>
<feature type="transmembrane region" description="Helical" evidence="8">
    <location>
        <begin position="120"/>
        <end position="138"/>
    </location>
</feature>
<reference evidence="11 12" key="1">
    <citation type="journal article" date="2024" name="Science">
        <title>Giant polyketide synthase enzymes in the biosynthesis of giant marine polyether toxins.</title>
        <authorList>
            <person name="Fallon T.R."/>
            <person name="Shende V.V."/>
            <person name="Wierzbicki I.H."/>
            <person name="Pendleton A.L."/>
            <person name="Watervoot N.F."/>
            <person name="Auber R.P."/>
            <person name="Gonzalez D.J."/>
            <person name="Wisecaver J.H."/>
            <person name="Moore B.S."/>
        </authorList>
    </citation>
    <scope>NUCLEOTIDE SEQUENCE [LARGE SCALE GENOMIC DNA]</scope>
    <source>
        <strain evidence="11 12">12B1</strain>
    </source>
</reference>
<evidence type="ECO:0000259" key="10">
    <source>
        <dbReference type="PROSITE" id="PS50929"/>
    </source>
</evidence>
<comment type="similarity">
    <text evidence="1">Belongs to the ABC transporter superfamily. ABCD family. Peroxisomal fatty acyl CoA transporter (TC 3.A.1.203) subfamily.</text>
</comment>
<proteinExistence type="inferred from homology"/>
<evidence type="ECO:0000313" key="12">
    <source>
        <dbReference type="Proteomes" id="UP001515480"/>
    </source>
</evidence>
<evidence type="ECO:0000256" key="5">
    <source>
        <dbReference type="ARBA" id="ARBA00022840"/>
    </source>
</evidence>
<evidence type="ECO:0000256" key="4">
    <source>
        <dbReference type="ARBA" id="ARBA00022741"/>
    </source>
</evidence>
<evidence type="ECO:0000256" key="8">
    <source>
        <dbReference type="SAM" id="Phobius"/>
    </source>
</evidence>
<protein>
    <recommendedName>
        <fullName evidence="13">ATP-dependent transporter ycf16</fullName>
    </recommendedName>
</protein>
<keyword evidence="2" id="KW-0813">Transport</keyword>
<dbReference type="InterPro" id="IPR003593">
    <property type="entry name" value="AAA+_ATPase"/>
</dbReference>
<dbReference type="GO" id="GO:0005524">
    <property type="term" value="F:ATP binding"/>
    <property type="evidence" value="ECO:0007669"/>
    <property type="project" value="UniProtKB-KW"/>
</dbReference>
<dbReference type="PROSITE" id="PS50929">
    <property type="entry name" value="ABC_TM1F"/>
    <property type="match status" value="1"/>
</dbReference>
<dbReference type="InterPro" id="IPR003439">
    <property type="entry name" value="ABC_transporter-like_ATP-bd"/>
</dbReference>
<organism evidence="11 12">
    <name type="scientific">Prymnesium parvum</name>
    <name type="common">Toxic golden alga</name>
    <dbReference type="NCBI Taxonomy" id="97485"/>
    <lineage>
        <taxon>Eukaryota</taxon>
        <taxon>Haptista</taxon>
        <taxon>Haptophyta</taxon>
        <taxon>Prymnesiophyceae</taxon>
        <taxon>Prymnesiales</taxon>
        <taxon>Prymnesiaceae</taxon>
        <taxon>Prymnesium</taxon>
    </lineage>
</organism>
<dbReference type="SUPFAM" id="SSF90123">
    <property type="entry name" value="ABC transporter transmembrane region"/>
    <property type="match status" value="1"/>
</dbReference>
<evidence type="ECO:0000256" key="1">
    <source>
        <dbReference type="ARBA" id="ARBA00008575"/>
    </source>
</evidence>
<evidence type="ECO:0000256" key="6">
    <source>
        <dbReference type="ARBA" id="ARBA00022989"/>
    </source>
</evidence>
<dbReference type="InterPro" id="IPR027417">
    <property type="entry name" value="P-loop_NTPase"/>
</dbReference>
<evidence type="ECO:0000256" key="2">
    <source>
        <dbReference type="ARBA" id="ARBA00022448"/>
    </source>
</evidence>
<dbReference type="InterPro" id="IPR050835">
    <property type="entry name" value="ABC_transporter_sub-D"/>
</dbReference>
<dbReference type="Gene3D" id="3.40.50.300">
    <property type="entry name" value="P-loop containing nucleotide triphosphate hydrolases"/>
    <property type="match status" value="1"/>
</dbReference>
<evidence type="ECO:0008006" key="13">
    <source>
        <dbReference type="Google" id="ProtNLM"/>
    </source>
</evidence>
<dbReference type="SMART" id="SM00382">
    <property type="entry name" value="AAA"/>
    <property type="match status" value="1"/>
</dbReference>
<feature type="domain" description="ABC transporter" evidence="9">
    <location>
        <begin position="417"/>
        <end position="646"/>
    </location>
</feature>
<accession>A0AB34K315</accession>
<feature type="transmembrane region" description="Helical" evidence="8">
    <location>
        <begin position="79"/>
        <end position="100"/>
    </location>
</feature>
<keyword evidence="6 8" id="KW-1133">Transmembrane helix</keyword>
<evidence type="ECO:0000259" key="9">
    <source>
        <dbReference type="PROSITE" id="PS50893"/>
    </source>
</evidence>
<keyword evidence="5" id="KW-0067">ATP-binding</keyword>
<feature type="transmembrane region" description="Helical" evidence="8">
    <location>
        <begin position="221"/>
        <end position="244"/>
    </location>
</feature>
<evidence type="ECO:0000256" key="3">
    <source>
        <dbReference type="ARBA" id="ARBA00022692"/>
    </source>
</evidence>
<dbReference type="PANTHER" id="PTHR11384:SF55">
    <property type="entry name" value="ATP-BINDING CASSETTE TRANSPORTER"/>
    <property type="match status" value="1"/>
</dbReference>
<evidence type="ECO:0000256" key="7">
    <source>
        <dbReference type="ARBA" id="ARBA00023136"/>
    </source>
</evidence>
<dbReference type="GO" id="GO:0016887">
    <property type="term" value="F:ATP hydrolysis activity"/>
    <property type="evidence" value="ECO:0007669"/>
    <property type="project" value="InterPro"/>
</dbReference>
<dbReference type="Proteomes" id="UP001515480">
    <property type="component" value="Unassembled WGS sequence"/>
</dbReference>
<dbReference type="GO" id="GO:0016020">
    <property type="term" value="C:membrane"/>
    <property type="evidence" value="ECO:0007669"/>
    <property type="project" value="InterPro"/>
</dbReference>
<dbReference type="Gene3D" id="1.20.1560.10">
    <property type="entry name" value="ABC transporter type 1, transmembrane domain"/>
    <property type="match status" value="1"/>
</dbReference>
<comment type="caution">
    <text evidence="11">The sequence shown here is derived from an EMBL/GenBank/DDBJ whole genome shotgun (WGS) entry which is preliminary data.</text>
</comment>
<name>A0AB34K315_PRYPA</name>
<feature type="domain" description="ABC transmembrane type-1" evidence="10">
    <location>
        <begin position="82"/>
        <end position="365"/>
    </location>
</feature>
<keyword evidence="4" id="KW-0547">Nucleotide-binding</keyword>
<dbReference type="Pfam" id="PF00005">
    <property type="entry name" value="ABC_tran"/>
    <property type="match status" value="1"/>
</dbReference>
<dbReference type="EMBL" id="JBGBPQ010000002">
    <property type="protein sequence ID" value="KAL1527767.1"/>
    <property type="molecule type" value="Genomic_DNA"/>
</dbReference>
<dbReference type="Pfam" id="PF06472">
    <property type="entry name" value="ABC_membrane_2"/>
    <property type="match status" value="1"/>
</dbReference>
<dbReference type="PROSITE" id="PS50893">
    <property type="entry name" value="ABC_TRANSPORTER_2"/>
    <property type="match status" value="1"/>
</dbReference>
<keyword evidence="7 8" id="KW-0472">Membrane</keyword>